<keyword evidence="2" id="KW-1185">Reference proteome</keyword>
<reference evidence="1 2" key="1">
    <citation type="journal article" date="2024" name="G3 (Bethesda)">
        <title>Genome assembly of Hibiscus sabdariffa L. provides insights into metabolisms of medicinal natural products.</title>
        <authorList>
            <person name="Kim T."/>
        </authorList>
    </citation>
    <scope>NUCLEOTIDE SEQUENCE [LARGE SCALE GENOMIC DNA]</scope>
    <source>
        <strain evidence="1">TK-2024</strain>
        <tissue evidence="1">Old leaves</tissue>
    </source>
</reference>
<name>A0ABR2PMH2_9ROSI</name>
<dbReference type="Proteomes" id="UP001396334">
    <property type="component" value="Unassembled WGS sequence"/>
</dbReference>
<gene>
    <name evidence="1" type="ORF">V6N11_064039</name>
</gene>
<comment type="caution">
    <text evidence="1">The sequence shown here is derived from an EMBL/GenBank/DDBJ whole genome shotgun (WGS) entry which is preliminary data.</text>
</comment>
<sequence>MGMVVVISLPLIFFCILLGGLVLDVSSLEELKADRISAPTLRFTASQLRRPEQQPPLSHLHHTPSLTTWPMFDSVISELKLHPRSNTGFHTRLLLEKFILSVFIDYLYVWNFLILCMGSTLGEKNQSLDLVDPNLAEFDENDVLRVARDHLRCGHKDNGCKLQMKAKR</sequence>
<evidence type="ECO:0000313" key="1">
    <source>
        <dbReference type="EMBL" id="KAK8989621.1"/>
    </source>
</evidence>
<evidence type="ECO:0000313" key="2">
    <source>
        <dbReference type="Proteomes" id="UP001396334"/>
    </source>
</evidence>
<organism evidence="1 2">
    <name type="scientific">Hibiscus sabdariffa</name>
    <name type="common">roselle</name>
    <dbReference type="NCBI Taxonomy" id="183260"/>
    <lineage>
        <taxon>Eukaryota</taxon>
        <taxon>Viridiplantae</taxon>
        <taxon>Streptophyta</taxon>
        <taxon>Embryophyta</taxon>
        <taxon>Tracheophyta</taxon>
        <taxon>Spermatophyta</taxon>
        <taxon>Magnoliopsida</taxon>
        <taxon>eudicotyledons</taxon>
        <taxon>Gunneridae</taxon>
        <taxon>Pentapetalae</taxon>
        <taxon>rosids</taxon>
        <taxon>malvids</taxon>
        <taxon>Malvales</taxon>
        <taxon>Malvaceae</taxon>
        <taxon>Malvoideae</taxon>
        <taxon>Hibiscus</taxon>
    </lineage>
</organism>
<protein>
    <submittedName>
        <fullName evidence="1">Uncharacterized protein</fullName>
    </submittedName>
</protein>
<accession>A0ABR2PMH2</accession>
<proteinExistence type="predicted"/>
<dbReference type="EMBL" id="JBBPBN010000056">
    <property type="protein sequence ID" value="KAK8989621.1"/>
    <property type="molecule type" value="Genomic_DNA"/>
</dbReference>